<keyword evidence="3" id="KW-1185">Reference proteome</keyword>
<evidence type="ECO:0000256" key="1">
    <source>
        <dbReference type="SAM" id="SignalP"/>
    </source>
</evidence>
<accession>A0A8J4PXF7</accession>
<dbReference type="Proteomes" id="UP000695562">
    <property type="component" value="Unassembled WGS sequence"/>
</dbReference>
<feature type="signal peptide" evidence="1">
    <location>
        <begin position="1"/>
        <end position="21"/>
    </location>
</feature>
<protein>
    <recommendedName>
        <fullName evidence="4">Carbohydrate binding domain-containing protein</fullName>
    </recommendedName>
</protein>
<feature type="chain" id="PRO_5035146321" description="Carbohydrate binding domain-containing protein" evidence="1">
    <location>
        <begin position="22"/>
        <end position="277"/>
    </location>
</feature>
<proteinExistence type="predicted"/>
<dbReference type="InterPro" id="IPR040405">
    <property type="entry name" value="DDB_G0275255-like"/>
</dbReference>
<organism evidence="2 3">
    <name type="scientific">Polysphondylium violaceum</name>
    <dbReference type="NCBI Taxonomy" id="133409"/>
    <lineage>
        <taxon>Eukaryota</taxon>
        <taxon>Amoebozoa</taxon>
        <taxon>Evosea</taxon>
        <taxon>Eumycetozoa</taxon>
        <taxon>Dictyostelia</taxon>
        <taxon>Dictyosteliales</taxon>
        <taxon>Dictyosteliaceae</taxon>
        <taxon>Polysphondylium</taxon>
    </lineage>
</organism>
<evidence type="ECO:0000313" key="2">
    <source>
        <dbReference type="EMBL" id="KAF2074539.1"/>
    </source>
</evidence>
<evidence type="ECO:0008006" key="4">
    <source>
        <dbReference type="Google" id="ProtNLM"/>
    </source>
</evidence>
<dbReference type="OrthoDB" id="18792at2759"/>
<gene>
    <name evidence="2" type="ORF">CYY_004166</name>
</gene>
<reference evidence="2" key="1">
    <citation type="submission" date="2020-01" db="EMBL/GenBank/DDBJ databases">
        <title>Development of genomics and gene disruption for Polysphondylium violaceum indicates a role for the polyketide synthase stlB in stalk morphogenesis.</title>
        <authorList>
            <person name="Narita B."/>
            <person name="Kawabe Y."/>
            <person name="Kin K."/>
            <person name="Saito T."/>
            <person name="Gibbs R."/>
            <person name="Kuspa A."/>
            <person name="Muzny D."/>
            <person name="Queller D."/>
            <person name="Richards S."/>
            <person name="Strassman J."/>
            <person name="Sucgang R."/>
            <person name="Worley K."/>
            <person name="Schaap P."/>
        </authorList>
    </citation>
    <scope>NUCLEOTIDE SEQUENCE</scope>
    <source>
        <strain evidence="2">QSvi11</strain>
    </source>
</reference>
<comment type="caution">
    <text evidence="2">The sequence shown here is derived from an EMBL/GenBank/DDBJ whole genome shotgun (WGS) entry which is preliminary data.</text>
</comment>
<keyword evidence="1" id="KW-0732">Signal</keyword>
<sequence>MGKFVLLFVLFIAIFIAVSSGDDSSDLAFATYVDTDSDVDVQNERSGLGRIRYYHARKCAGIRECYYLYLVNTNKNEILVSRIEGASKFDVDRIEEYILSGTIVSGNNNQRVLRVQNTYRLLPYDGPQTLDLKTYYFYNNHVAYELNTGKSYPINYYTENYSERINLIDEDWLEKKIEGHSVLYGRVYNNQLSISLIFIQLPDPQYGCPNFPVYLCENTYVNTYTRDSNRCYSSTGCVKEGFCLLYIPVCSPGYTLVGARSKPNGCQKYYCDAYYLV</sequence>
<dbReference type="AlphaFoldDB" id="A0A8J4PXF7"/>
<evidence type="ECO:0000313" key="3">
    <source>
        <dbReference type="Proteomes" id="UP000695562"/>
    </source>
</evidence>
<name>A0A8J4PXF7_9MYCE</name>
<dbReference type="PANTHER" id="PTHR34411">
    <property type="entry name" value="DUF6748 DOMAIN-CONTAINING PROTEIN-RELATED"/>
    <property type="match status" value="1"/>
</dbReference>
<dbReference type="EMBL" id="AJWJ01000142">
    <property type="protein sequence ID" value="KAF2074539.1"/>
    <property type="molecule type" value="Genomic_DNA"/>
</dbReference>